<feature type="transmembrane region" description="Helical" evidence="1">
    <location>
        <begin position="36"/>
        <end position="60"/>
    </location>
</feature>
<dbReference type="EMBL" id="JAPDDR010000009">
    <property type="protein sequence ID" value="MCW1915446.1"/>
    <property type="molecule type" value="Genomic_DNA"/>
</dbReference>
<keyword evidence="3" id="KW-1185">Reference proteome</keyword>
<evidence type="ECO:0000313" key="3">
    <source>
        <dbReference type="Proteomes" id="UP001165653"/>
    </source>
</evidence>
<organism evidence="2 3">
    <name type="scientific">Luteolibacter rhizosphaerae</name>
    <dbReference type="NCBI Taxonomy" id="2989719"/>
    <lineage>
        <taxon>Bacteria</taxon>
        <taxon>Pseudomonadati</taxon>
        <taxon>Verrucomicrobiota</taxon>
        <taxon>Verrucomicrobiia</taxon>
        <taxon>Verrucomicrobiales</taxon>
        <taxon>Verrucomicrobiaceae</taxon>
        <taxon>Luteolibacter</taxon>
    </lineage>
</organism>
<dbReference type="Proteomes" id="UP001165653">
    <property type="component" value="Unassembled WGS sequence"/>
</dbReference>
<sequence>MSSAYMAQFWGFYSLAMSALLMACGIVFLRQRGGLAWALFISGLAGSLSALAPQFLMWGFAADWWGWGRGEEAHKQLMKAFQLGNFIGMASGFVFYVSLLLYALRGNGNTRRIAELEAILHERMSRNDAP</sequence>
<keyword evidence="1" id="KW-0812">Transmembrane</keyword>
<evidence type="ECO:0000256" key="1">
    <source>
        <dbReference type="SAM" id="Phobius"/>
    </source>
</evidence>
<dbReference type="RefSeq" id="WP_264514995.1">
    <property type="nucleotide sequence ID" value="NZ_JAPDDR010000009.1"/>
</dbReference>
<keyword evidence="1" id="KW-1133">Transmembrane helix</keyword>
<feature type="transmembrane region" description="Helical" evidence="1">
    <location>
        <begin position="80"/>
        <end position="104"/>
    </location>
</feature>
<accession>A0ABT3G6H1</accession>
<reference evidence="2" key="1">
    <citation type="submission" date="2022-10" db="EMBL/GenBank/DDBJ databases">
        <title>Luteolibacter sp. GHJ8, whole genome shotgun sequencing project.</title>
        <authorList>
            <person name="Zhao G."/>
            <person name="Shen L."/>
        </authorList>
    </citation>
    <scope>NUCLEOTIDE SEQUENCE</scope>
    <source>
        <strain evidence="2">GHJ8</strain>
    </source>
</reference>
<evidence type="ECO:0000313" key="2">
    <source>
        <dbReference type="EMBL" id="MCW1915446.1"/>
    </source>
</evidence>
<feature type="transmembrane region" description="Helical" evidence="1">
    <location>
        <begin position="12"/>
        <end position="29"/>
    </location>
</feature>
<comment type="caution">
    <text evidence="2">The sequence shown here is derived from an EMBL/GenBank/DDBJ whole genome shotgun (WGS) entry which is preliminary data.</text>
</comment>
<protein>
    <submittedName>
        <fullName evidence="2">Uncharacterized protein</fullName>
    </submittedName>
</protein>
<proteinExistence type="predicted"/>
<gene>
    <name evidence="2" type="ORF">OJ996_17810</name>
</gene>
<name>A0ABT3G6H1_9BACT</name>
<keyword evidence="1" id="KW-0472">Membrane</keyword>